<comment type="catalytic activity">
    <reaction evidence="1">
        <text>ATP + protein L-histidine = ADP + protein N-phospho-L-histidine.</text>
        <dbReference type="EC" id="2.7.13.3"/>
    </reaction>
</comment>
<evidence type="ECO:0000256" key="1">
    <source>
        <dbReference type="ARBA" id="ARBA00000085"/>
    </source>
</evidence>
<dbReference type="EMBL" id="FTPK01000001">
    <property type="protein sequence ID" value="SIT65891.1"/>
    <property type="molecule type" value="Genomic_DNA"/>
</dbReference>
<dbReference type="Gene3D" id="3.40.50.2300">
    <property type="match status" value="1"/>
</dbReference>
<organism evidence="9 10">
    <name type="scientific">Ectothiorhodosinus mongolicus</name>
    <dbReference type="NCBI Taxonomy" id="233100"/>
    <lineage>
        <taxon>Bacteria</taxon>
        <taxon>Pseudomonadati</taxon>
        <taxon>Pseudomonadota</taxon>
        <taxon>Gammaproteobacteria</taxon>
        <taxon>Chromatiales</taxon>
        <taxon>Ectothiorhodospiraceae</taxon>
        <taxon>Ectothiorhodosinus</taxon>
    </lineage>
</organism>
<dbReference type="Pfam" id="PF00072">
    <property type="entry name" value="Response_reg"/>
    <property type="match status" value="1"/>
</dbReference>
<dbReference type="CDD" id="cd16922">
    <property type="entry name" value="HATPase_EvgS-ArcB-TorS-like"/>
    <property type="match status" value="1"/>
</dbReference>
<dbReference type="Pfam" id="PF02518">
    <property type="entry name" value="HATPase_c"/>
    <property type="match status" value="1"/>
</dbReference>
<dbReference type="SUPFAM" id="SSF47384">
    <property type="entry name" value="Homodimeric domain of signal transducing histidine kinase"/>
    <property type="match status" value="1"/>
</dbReference>
<name>A0A1R3VMT3_9GAMM</name>
<feature type="domain" description="Response regulatory" evidence="8">
    <location>
        <begin position="247"/>
        <end position="359"/>
    </location>
</feature>
<dbReference type="InterPro" id="IPR004358">
    <property type="entry name" value="Sig_transdc_His_kin-like_C"/>
</dbReference>
<proteinExistence type="predicted"/>
<dbReference type="SMART" id="SM00388">
    <property type="entry name" value="HisKA"/>
    <property type="match status" value="1"/>
</dbReference>
<dbReference type="InterPro" id="IPR001789">
    <property type="entry name" value="Sig_transdc_resp-reg_receiver"/>
</dbReference>
<dbReference type="AlphaFoldDB" id="A0A1R3VMT3"/>
<dbReference type="CDD" id="cd17546">
    <property type="entry name" value="REC_hyHK_CKI1_RcsC-like"/>
    <property type="match status" value="1"/>
</dbReference>
<evidence type="ECO:0000256" key="3">
    <source>
        <dbReference type="ARBA" id="ARBA00022553"/>
    </source>
</evidence>
<keyword evidence="4" id="KW-0808">Transferase</keyword>
<dbReference type="SUPFAM" id="SSF55874">
    <property type="entry name" value="ATPase domain of HSP90 chaperone/DNA topoisomerase II/histidine kinase"/>
    <property type="match status" value="1"/>
</dbReference>
<dbReference type="GO" id="GO:0009927">
    <property type="term" value="F:histidine phosphotransfer kinase activity"/>
    <property type="evidence" value="ECO:0007669"/>
    <property type="project" value="TreeGrafter"/>
</dbReference>
<dbReference type="InterPro" id="IPR005467">
    <property type="entry name" value="His_kinase_dom"/>
</dbReference>
<evidence type="ECO:0000256" key="2">
    <source>
        <dbReference type="ARBA" id="ARBA00012438"/>
    </source>
</evidence>
<evidence type="ECO:0000313" key="10">
    <source>
        <dbReference type="Proteomes" id="UP000223759"/>
    </source>
</evidence>
<dbReference type="STRING" id="233100.SAMN05216526_0347"/>
<feature type="modified residue" description="4-aspartylphosphate" evidence="6">
    <location>
        <position position="296"/>
    </location>
</feature>
<dbReference type="PROSITE" id="PS50110">
    <property type="entry name" value="RESPONSE_REGULATORY"/>
    <property type="match status" value="1"/>
</dbReference>
<sequence length="424" mass="46001">MPKDGFEISLLAKLAHELRTPLTASLGYAQLLAKRPSLDAESGEMAAAIEQASRAGLALVNDMLDWSRLEMQVLAPRKRAFELRSVITQAADWAWQRPGIAHVHLDIDIAAEVPEWLVGDPDRLRQILINVLHNAARFTQSGEVRLRAEYSSESGGWLDLAVEDDGPGVPEAFAERIFEPFFQTPEAAAKSEGSGLGLAIVKGLAELMGGSIKLVSPPDRGSVFSLGLPLPVAIEVESPPRSTHPQRVLLVDDSKLHRYYGLQVLAPLEAEIVQASCGEEALSLIREQRFDLVLLDLQLPDMSGLMLRSELRQRACLAPVIAVTGAPELCAAEDMAEFAAVLSKPLDPSVLQAELRALFPSWDSSALTAQPASPDTDLEQLWLAELAETIAALENPDYPREALAALLHRLRGSAGVLKKGTDLF</sequence>
<dbReference type="Gene3D" id="3.30.565.10">
    <property type="entry name" value="Histidine kinase-like ATPase, C-terminal domain"/>
    <property type="match status" value="1"/>
</dbReference>
<evidence type="ECO:0000313" key="9">
    <source>
        <dbReference type="EMBL" id="SIT65891.1"/>
    </source>
</evidence>
<evidence type="ECO:0000259" key="8">
    <source>
        <dbReference type="PROSITE" id="PS50110"/>
    </source>
</evidence>
<dbReference type="SMART" id="SM00448">
    <property type="entry name" value="REC"/>
    <property type="match status" value="1"/>
</dbReference>
<dbReference type="PRINTS" id="PR00344">
    <property type="entry name" value="BCTRLSENSOR"/>
</dbReference>
<dbReference type="PANTHER" id="PTHR43047:SF72">
    <property type="entry name" value="OSMOSENSING HISTIDINE PROTEIN KINASE SLN1"/>
    <property type="match status" value="1"/>
</dbReference>
<dbReference type="EC" id="2.7.13.3" evidence="2"/>
<evidence type="ECO:0000259" key="7">
    <source>
        <dbReference type="PROSITE" id="PS50109"/>
    </source>
</evidence>
<gene>
    <name evidence="9" type="ORF">SAMN05216526_0347</name>
</gene>
<dbReference type="PROSITE" id="PS50109">
    <property type="entry name" value="HIS_KIN"/>
    <property type="match status" value="1"/>
</dbReference>
<accession>A0A1R3VMT3</accession>
<evidence type="ECO:0000256" key="4">
    <source>
        <dbReference type="ARBA" id="ARBA00022679"/>
    </source>
</evidence>
<feature type="domain" description="Histidine kinase" evidence="7">
    <location>
        <begin position="13"/>
        <end position="232"/>
    </location>
</feature>
<dbReference type="SMART" id="SM00387">
    <property type="entry name" value="HATPase_c"/>
    <property type="match status" value="1"/>
</dbReference>
<reference evidence="9 10" key="1">
    <citation type="submission" date="2017-01" db="EMBL/GenBank/DDBJ databases">
        <authorList>
            <person name="Mah S.A."/>
            <person name="Swanson W.J."/>
            <person name="Moy G.W."/>
            <person name="Vacquier V.D."/>
        </authorList>
    </citation>
    <scope>NUCLEOTIDE SEQUENCE [LARGE SCALE GENOMIC DNA]</scope>
    <source>
        <strain evidence="9 10">M9</strain>
    </source>
</reference>
<dbReference type="CDD" id="cd00082">
    <property type="entry name" value="HisKA"/>
    <property type="match status" value="1"/>
</dbReference>
<dbReference type="GO" id="GO:0005886">
    <property type="term" value="C:plasma membrane"/>
    <property type="evidence" value="ECO:0007669"/>
    <property type="project" value="TreeGrafter"/>
</dbReference>
<dbReference type="RefSeq" id="WP_076754390.1">
    <property type="nucleotide sequence ID" value="NZ_CP023018.1"/>
</dbReference>
<dbReference type="Pfam" id="PF00512">
    <property type="entry name" value="HisKA"/>
    <property type="match status" value="1"/>
</dbReference>
<dbReference type="OrthoDB" id="9810730at2"/>
<evidence type="ECO:0000256" key="5">
    <source>
        <dbReference type="ARBA" id="ARBA00022777"/>
    </source>
</evidence>
<dbReference type="Gene3D" id="1.10.287.130">
    <property type="match status" value="1"/>
</dbReference>
<dbReference type="InterPro" id="IPR036890">
    <property type="entry name" value="HATPase_C_sf"/>
</dbReference>
<dbReference type="InterPro" id="IPR003594">
    <property type="entry name" value="HATPase_dom"/>
</dbReference>
<dbReference type="GO" id="GO:0000155">
    <property type="term" value="F:phosphorelay sensor kinase activity"/>
    <property type="evidence" value="ECO:0007669"/>
    <property type="project" value="InterPro"/>
</dbReference>
<dbReference type="PANTHER" id="PTHR43047">
    <property type="entry name" value="TWO-COMPONENT HISTIDINE PROTEIN KINASE"/>
    <property type="match status" value="1"/>
</dbReference>
<dbReference type="SUPFAM" id="SSF52172">
    <property type="entry name" value="CheY-like"/>
    <property type="match status" value="1"/>
</dbReference>
<dbReference type="InterPro" id="IPR003661">
    <property type="entry name" value="HisK_dim/P_dom"/>
</dbReference>
<dbReference type="Proteomes" id="UP000223759">
    <property type="component" value="Unassembled WGS sequence"/>
</dbReference>
<dbReference type="InterPro" id="IPR011006">
    <property type="entry name" value="CheY-like_superfamily"/>
</dbReference>
<keyword evidence="3 6" id="KW-0597">Phosphoprotein</keyword>
<keyword evidence="5 9" id="KW-0418">Kinase</keyword>
<dbReference type="InterPro" id="IPR036097">
    <property type="entry name" value="HisK_dim/P_sf"/>
</dbReference>
<keyword evidence="10" id="KW-1185">Reference proteome</keyword>
<protein>
    <recommendedName>
        <fullName evidence="2">histidine kinase</fullName>
        <ecNumber evidence="2">2.7.13.3</ecNumber>
    </recommendedName>
</protein>
<evidence type="ECO:0000256" key="6">
    <source>
        <dbReference type="PROSITE-ProRule" id="PRU00169"/>
    </source>
</evidence>